<dbReference type="AlphaFoldDB" id="A0A1I3ARI9"/>
<dbReference type="PANTHER" id="PTHR39569">
    <property type="entry name" value="INORGANIC TRIPHOSPHATASE"/>
    <property type="match status" value="1"/>
</dbReference>
<dbReference type="Pfam" id="PF01928">
    <property type="entry name" value="CYTH"/>
    <property type="match status" value="1"/>
</dbReference>
<dbReference type="InterPro" id="IPR033469">
    <property type="entry name" value="CYTH-like_dom_sf"/>
</dbReference>
<dbReference type="InterPro" id="IPR023577">
    <property type="entry name" value="CYTH_domain"/>
</dbReference>
<sequence>MAEEIEIKLALGPGEADKLPGHPAFGAMSAPPARLANTYYDTPAGDLEAAKVALRLRRTPGRTLQTLKTAGHGSGGLSARGEWEWEVDGDTLDLDGLTALPPMQALGHDVLRALAPRFTTDFERQAWLIDHEGARIEVALDRGEIRAGGRSVTIDELELELKVGEPDALWHLARRLAETVALRPANASKAARGGALCEGRWHVPAGDDSAAARFDRAILCLDAYTDSGQPAFLDQARTSLEALARHAPTDDVSQHARVLADALTREEWLTPAFGQHSLALQAALHPA</sequence>
<dbReference type="Proteomes" id="UP000199040">
    <property type="component" value="Unassembled WGS sequence"/>
</dbReference>
<dbReference type="RefSeq" id="WP_092845154.1">
    <property type="nucleotide sequence ID" value="NZ_FOPY01000005.1"/>
</dbReference>
<dbReference type="SUPFAM" id="SSF55154">
    <property type="entry name" value="CYTH-like phosphatases"/>
    <property type="match status" value="1"/>
</dbReference>
<dbReference type="EMBL" id="FOPY01000005">
    <property type="protein sequence ID" value="SFH52349.1"/>
    <property type="molecule type" value="Genomic_DNA"/>
</dbReference>
<dbReference type="GO" id="GO:0046872">
    <property type="term" value="F:metal ion binding"/>
    <property type="evidence" value="ECO:0007669"/>
    <property type="project" value="TreeGrafter"/>
</dbReference>
<dbReference type="SMART" id="SM01118">
    <property type="entry name" value="CYTH"/>
    <property type="match status" value="1"/>
</dbReference>
<accession>A0A1I3ARI9</accession>
<dbReference type="STRING" id="442341.SAMN04487959_10586"/>
<protein>
    <submittedName>
        <fullName evidence="2">CYTH domain-containing protein</fullName>
    </submittedName>
</protein>
<evidence type="ECO:0000313" key="2">
    <source>
        <dbReference type="EMBL" id="SFH52349.1"/>
    </source>
</evidence>
<name>A0A1I3ARI9_9GAMM</name>
<evidence type="ECO:0000313" key="3">
    <source>
        <dbReference type="Proteomes" id="UP000199040"/>
    </source>
</evidence>
<keyword evidence="3" id="KW-1185">Reference proteome</keyword>
<evidence type="ECO:0000259" key="1">
    <source>
        <dbReference type="PROSITE" id="PS51707"/>
    </source>
</evidence>
<gene>
    <name evidence="2" type="ORF">SAMN04487959_10586</name>
</gene>
<dbReference type="InterPro" id="IPR039013">
    <property type="entry name" value="YgiF"/>
</dbReference>
<dbReference type="CDD" id="cd07756">
    <property type="entry name" value="CYTH-like_Pase_CHAD"/>
    <property type="match status" value="1"/>
</dbReference>
<organism evidence="2 3">
    <name type="scientific">Modicisalibacter xianhensis</name>
    <dbReference type="NCBI Taxonomy" id="442341"/>
    <lineage>
        <taxon>Bacteria</taxon>
        <taxon>Pseudomonadati</taxon>
        <taxon>Pseudomonadota</taxon>
        <taxon>Gammaproteobacteria</taxon>
        <taxon>Oceanospirillales</taxon>
        <taxon>Halomonadaceae</taxon>
        <taxon>Modicisalibacter</taxon>
    </lineage>
</organism>
<reference evidence="2 3" key="1">
    <citation type="submission" date="2016-10" db="EMBL/GenBank/DDBJ databases">
        <authorList>
            <person name="de Groot N.N."/>
        </authorList>
    </citation>
    <scope>NUCLEOTIDE SEQUENCE [LARGE SCALE GENOMIC DNA]</scope>
    <source>
        <strain evidence="2 3">CGMCC 1.6848</strain>
    </source>
</reference>
<dbReference type="PROSITE" id="PS51707">
    <property type="entry name" value="CYTH"/>
    <property type="match status" value="1"/>
</dbReference>
<dbReference type="PANTHER" id="PTHR39569:SF1">
    <property type="entry name" value="INORGANIC TRIPHOSPHATASE"/>
    <property type="match status" value="1"/>
</dbReference>
<dbReference type="GO" id="GO:0050355">
    <property type="term" value="F:inorganic triphosphate phosphatase activity"/>
    <property type="evidence" value="ECO:0007669"/>
    <property type="project" value="InterPro"/>
</dbReference>
<feature type="domain" description="CYTH" evidence="1">
    <location>
        <begin position="2"/>
        <end position="200"/>
    </location>
</feature>
<proteinExistence type="predicted"/>
<dbReference type="Gene3D" id="2.40.320.10">
    <property type="entry name" value="Hypothetical Protein Pfu-838710-001"/>
    <property type="match status" value="1"/>
</dbReference>